<proteinExistence type="predicted"/>
<reference evidence="3" key="1">
    <citation type="journal article" date="2021" name="BMC Genomics">
        <title>Chromosome-level genome assembly and manually-curated proteome of model necrotroph Parastagonospora nodorum Sn15 reveals a genome-wide trove of candidate effector homologs, and redundancy of virulence-related functions within an accessory chromosome.</title>
        <authorList>
            <person name="Bertazzoni S."/>
            <person name="Jones D.A.B."/>
            <person name="Phan H.T."/>
            <person name="Tan K.-C."/>
            <person name="Hane J.K."/>
        </authorList>
    </citation>
    <scope>NUCLEOTIDE SEQUENCE [LARGE SCALE GENOMIC DNA]</scope>
    <source>
        <strain evidence="3">SN15 / ATCC MYA-4574 / FGSC 10173)</strain>
    </source>
</reference>
<keyword evidence="1" id="KW-1133">Transmembrane helix</keyword>
<keyword evidence="3" id="KW-1185">Reference proteome</keyword>
<dbReference type="Proteomes" id="UP000663193">
    <property type="component" value="Chromosome 23"/>
</dbReference>
<gene>
    <name evidence="2" type="ORF">JI435_424690</name>
</gene>
<dbReference type="AlphaFoldDB" id="A0A7U2NRF4"/>
<evidence type="ECO:0000313" key="2">
    <source>
        <dbReference type="EMBL" id="QRD07648.1"/>
    </source>
</evidence>
<organism evidence="2 3">
    <name type="scientific">Phaeosphaeria nodorum (strain SN15 / ATCC MYA-4574 / FGSC 10173)</name>
    <name type="common">Glume blotch fungus</name>
    <name type="synonym">Parastagonospora nodorum</name>
    <dbReference type="NCBI Taxonomy" id="321614"/>
    <lineage>
        <taxon>Eukaryota</taxon>
        <taxon>Fungi</taxon>
        <taxon>Dikarya</taxon>
        <taxon>Ascomycota</taxon>
        <taxon>Pezizomycotina</taxon>
        <taxon>Dothideomycetes</taxon>
        <taxon>Pleosporomycetidae</taxon>
        <taxon>Pleosporales</taxon>
        <taxon>Pleosporineae</taxon>
        <taxon>Phaeosphaeriaceae</taxon>
        <taxon>Parastagonospora</taxon>
    </lineage>
</organism>
<feature type="transmembrane region" description="Helical" evidence="1">
    <location>
        <begin position="6"/>
        <end position="25"/>
    </location>
</feature>
<name>A0A7U2NRF4_PHANO</name>
<accession>A0A7U2NRF4</accession>
<keyword evidence="1" id="KW-0472">Membrane</keyword>
<evidence type="ECO:0000313" key="3">
    <source>
        <dbReference type="Proteomes" id="UP000663193"/>
    </source>
</evidence>
<evidence type="ECO:0000256" key="1">
    <source>
        <dbReference type="SAM" id="Phobius"/>
    </source>
</evidence>
<keyword evidence="1" id="KW-0812">Transmembrane</keyword>
<protein>
    <submittedName>
        <fullName evidence="2">Uncharacterized protein</fullName>
    </submittedName>
</protein>
<dbReference type="VEuPathDB" id="FungiDB:JI435_424690"/>
<sequence length="63" mass="7112">MSFAAYISMYCMCICLYDILSVFFLDIKKSAPLPTIHLCRGLVSSARAHSYTRPVTASSMRSW</sequence>
<dbReference type="EMBL" id="CP069045">
    <property type="protein sequence ID" value="QRD07648.1"/>
    <property type="molecule type" value="Genomic_DNA"/>
</dbReference>